<dbReference type="Gene3D" id="3.80.10.10">
    <property type="entry name" value="Ribonuclease Inhibitor"/>
    <property type="match status" value="4"/>
</dbReference>
<dbReference type="InterPro" id="IPR001611">
    <property type="entry name" value="Leu-rich_rpt"/>
</dbReference>
<dbReference type="SUPFAM" id="SSF52047">
    <property type="entry name" value="RNI-like"/>
    <property type="match status" value="2"/>
</dbReference>
<dbReference type="Gene3D" id="1.20.1280.50">
    <property type="match status" value="1"/>
</dbReference>
<dbReference type="InterPro" id="IPR032675">
    <property type="entry name" value="LRR_dom_sf"/>
</dbReference>
<accession>A0A0K2VAT3</accession>
<evidence type="ECO:0000256" key="1">
    <source>
        <dbReference type="ARBA" id="ARBA00022786"/>
    </source>
</evidence>
<dbReference type="SMART" id="SM00367">
    <property type="entry name" value="LRR_CC"/>
    <property type="match status" value="8"/>
</dbReference>
<feature type="domain" description="F-box" evidence="2">
    <location>
        <begin position="50"/>
        <end position="109"/>
    </location>
</feature>
<dbReference type="AlphaFoldDB" id="A0A0K2VAT3"/>
<dbReference type="PROSITE" id="PS50181">
    <property type="entry name" value="FBOX"/>
    <property type="match status" value="1"/>
</dbReference>
<proteinExistence type="predicted"/>
<dbReference type="Pfam" id="PF00646">
    <property type="entry name" value="F-box"/>
    <property type="match status" value="1"/>
</dbReference>
<dbReference type="CDD" id="cd09917">
    <property type="entry name" value="F-box_SF"/>
    <property type="match status" value="1"/>
</dbReference>
<name>A0A0K2VAT3_LEPSM</name>
<dbReference type="EMBL" id="HACA01029926">
    <property type="protein sequence ID" value="CDW47287.1"/>
    <property type="molecule type" value="Transcribed_RNA"/>
</dbReference>
<sequence length="702" mass="79939">AQLNSSKAAISFFSNYFIKLKFNRISFSISHNSQGFRTKRCHSIPSRYKSLNMEWLPSECLASIFQYLSLSDRLRCRCVSSRWKRILLEWSLLNEGRFLIRKDTQWTPFFSEGCPYLFHSIKFLHLESVSISYDRYRHQWDALTPRLRGLVLQSSDISSTDFISILSGCVNLRSLHLVRLRDLFLSGVVLNKEQDVSRLALSLSKLRDLNLSENRYMSDFIFSRLVHCAKELESLDISGCNILNGACAPTSVFTFPELFRRIAQGGCHQLKTLNLSSTGLDDKGLFELSELSSNLSLKNINLSSCSGISGEGLLRLLESQTGLETLNLDHCHRWMNISTEDRVCQIALRLAKIPNVSLAGLYIPDEWNSSSKKLFQALSKGNLWRQLNVSGVRVPGESLIHSFTTGGVLCNLRYLLMSNFSSCFSSERLLTFFGSCRDLRILNLSGVENVTDSVLTLIFSRLKDLESLNLNGCVQVTDIGLGIQETPQIMQSPRSDADSKIHKRELTDVFIDDVEDDIVTIKNLTKLRELFISSTKVTSSSIRNSFFFKDLSKIDVSYCFSLDDSSFVFLGDQCPLLQHVIAKKCNITDVGFIALTKRLKILSEIDVEGNQYLSSHALDDLPLTCRYLKVLNISHCYKISQDAVARVEEAFFNLTLYRHMYSTYQMMNENFNDPILLYKKSKKFEPWKLFCCVSKPSPQLQD</sequence>
<evidence type="ECO:0000313" key="3">
    <source>
        <dbReference type="EMBL" id="CDW47287.1"/>
    </source>
</evidence>
<protein>
    <submittedName>
        <fullName evidence="3">Fbox/LRRrepeat protein 13like [Latimeria chalumnae]</fullName>
    </submittedName>
</protein>
<dbReference type="GO" id="GO:0031146">
    <property type="term" value="P:SCF-dependent proteasomal ubiquitin-dependent protein catabolic process"/>
    <property type="evidence" value="ECO:0007669"/>
    <property type="project" value="TreeGrafter"/>
</dbReference>
<dbReference type="Pfam" id="PF13516">
    <property type="entry name" value="LRR_6"/>
    <property type="match status" value="1"/>
</dbReference>
<dbReference type="OrthoDB" id="27842at2759"/>
<dbReference type="InterPro" id="IPR001810">
    <property type="entry name" value="F-box_dom"/>
</dbReference>
<feature type="non-terminal residue" evidence="3">
    <location>
        <position position="1"/>
    </location>
</feature>
<evidence type="ECO:0000259" key="2">
    <source>
        <dbReference type="PROSITE" id="PS50181"/>
    </source>
</evidence>
<keyword evidence="1" id="KW-0833">Ubl conjugation pathway</keyword>
<dbReference type="GO" id="GO:0019005">
    <property type="term" value="C:SCF ubiquitin ligase complex"/>
    <property type="evidence" value="ECO:0007669"/>
    <property type="project" value="TreeGrafter"/>
</dbReference>
<dbReference type="SMART" id="SM00256">
    <property type="entry name" value="FBOX"/>
    <property type="match status" value="1"/>
</dbReference>
<dbReference type="InterPro" id="IPR006553">
    <property type="entry name" value="Leu-rich_rpt_Cys-con_subtyp"/>
</dbReference>
<reference evidence="3" key="1">
    <citation type="submission" date="2014-05" db="EMBL/GenBank/DDBJ databases">
        <authorList>
            <person name="Chronopoulou M."/>
        </authorList>
    </citation>
    <scope>NUCLEOTIDE SEQUENCE</scope>
    <source>
        <tissue evidence="3">Whole organism</tissue>
    </source>
</reference>
<dbReference type="InterPro" id="IPR036047">
    <property type="entry name" value="F-box-like_dom_sf"/>
</dbReference>
<organism evidence="3">
    <name type="scientific">Lepeophtheirus salmonis</name>
    <name type="common">Salmon louse</name>
    <name type="synonym">Caligus salmonis</name>
    <dbReference type="NCBI Taxonomy" id="72036"/>
    <lineage>
        <taxon>Eukaryota</taxon>
        <taxon>Metazoa</taxon>
        <taxon>Ecdysozoa</taxon>
        <taxon>Arthropoda</taxon>
        <taxon>Crustacea</taxon>
        <taxon>Multicrustacea</taxon>
        <taxon>Hexanauplia</taxon>
        <taxon>Copepoda</taxon>
        <taxon>Siphonostomatoida</taxon>
        <taxon>Caligidae</taxon>
        <taxon>Lepeophtheirus</taxon>
    </lineage>
</organism>
<dbReference type="PANTHER" id="PTHR13318">
    <property type="entry name" value="PARTNER OF PAIRED, ISOFORM B-RELATED"/>
    <property type="match status" value="1"/>
</dbReference>
<dbReference type="SUPFAM" id="SSF81383">
    <property type="entry name" value="F-box domain"/>
    <property type="match status" value="1"/>
</dbReference>